<evidence type="ECO:0000313" key="7">
    <source>
        <dbReference type="Proteomes" id="UP000694871"/>
    </source>
</evidence>
<keyword evidence="7" id="KW-1185">Reference proteome</keyword>
<keyword evidence="5 6" id="KW-0472">Membrane</keyword>
<organism evidence="7 8">
    <name type="scientific">Gekko japonicus</name>
    <name type="common">Schlegel's Japanese gecko</name>
    <dbReference type="NCBI Taxonomy" id="146911"/>
    <lineage>
        <taxon>Eukaryota</taxon>
        <taxon>Metazoa</taxon>
        <taxon>Chordata</taxon>
        <taxon>Craniata</taxon>
        <taxon>Vertebrata</taxon>
        <taxon>Euteleostomi</taxon>
        <taxon>Lepidosauria</taxon>
        <taxon>Squamata</taxon>
        <taxon>Bifurcata</taxon>
        <taxon>Gekkota</taxon>
        <taxon>Gekkonidae</taxon>
        <taxon>Gekkoninae</taxon>
        <taxon>Gekko</taxon>
    </lineage>
</organism>
<dbReference type="PANTHER" id="PTHR23320">
    <property type="entry name" value="MEMBRANE-SPANNING 4-DOMAINS SUBFAMILY A MS4A -RELATED"/>
    <property type="match status" value="1"/>
</dbReference>
<feature type="transmembrane region" description="Helical" evidence="6">
    <location>
        <begin position="139"/>
        <end position="164"/>
    </location>
</feature>
<sequence>MDLKSPATLEPISNSTIQPSVPRPLKTLYRGEPMALGITQIGIGIMEIAFGLVITMTEQINKFEYGEAHLATPYWTGILVKGMLGMNVVSAMAAGVAIAIVTISLIFTSHLSPCDGSYDSNTPIMCQESTRVLSVQLHYVSTVLVLFTALEFLIAIVTASFGCASLCRSTYSETTVVIFQNTAQGTPPAVLTPVKEDEVP</sequence>
<keyword evidence="3 6" id="KW-0812">Transmembrane</keyword>
<dbReference type="GeneID" id="107109590"/>
<dbReference type="Proteomes" id="UP000694871">
    <property type="component" value="Unplaced"/>
</dbReference>
<evidence type="ECO:0000256" key="1">
    <source>
        <dbReference type="ARBA" id="ARBA00004141"/>
    </source>
</evidence>
<feature type="transmembrane region" description="Helical" evidence="6">
    <location>
        <begin position="84"/>
        <end position="107"/>
    </location>
</feature>
<comment type="similarity">
    <text evidence="2">Belongs to the MS4A family.</text>
</comment>
<dbReference type="InterPro" id="IPR030417">
    <property type="entry name" value="MS4A"/>
</dbReference>
<evidence type="ECO:0000256" key="5">
    <source>
        <dbReference type="ARBA" id="ARBA00023136"/>
    </source>
</evidence>
<keyword evidence="4 6" id="KW-1133">Transmembrane helix</keyword>
<reference evidence="8" key="1">
    <citation type="submission" date="2025-08" db="UniProtKB">
        <authorList>
            <consortium name="RefSeq"/>
        </authorList>
    </citation>
    <scope>IDENTIFICATION</scope>
</reference>
<accession>A0ABM1JWA4</accession>
<name>A0ABM1JWA4_GEKJA</name>
<evidence type="ECO:0000256" key="6">
    <source>
        <dbReference type="SAM" id="Phobius"/>
    </source>
</evidence>
<comment type="subcellular location">
    <subcellularLocation>
        <location evidence="1">Membrane</location>
        <topology evidence="1">Multi-pass membrane protein</topology>
    </subcellularLocation>
</comment>
<protein>
    <submittedName>
        <fullName evidence="8">Membrane-spanning 4-domains subfamily A member 15-like</fullName>
    </submittedName>
</protein>
<dbReference type="RefSeq" id="XP_015265741.1">
    <property type="nucleotide sequence ID" value="XM_015410255.1"/>
</dbReference>
<feature type="transmembrane region" description="Helical" evidence="6">
    <location>
        <begin position="34"/>
        <end position="54"/>
    </location>
</feature>
<dbReference type="PANTHER" id="PTHR23320:SF128">
    <property type="entry name" value="MEMBRANE-SPANNING 4-DOMAINS SUBFAMILY A MEMBER 4A"/>
    <property type="match status" value="1"/>
</dbReference>
<proteinExistence type="inferred from homology"/>
<dbReference type="Pfam" id="PF04103">
    <property type="entry name" value="CD20"/>
    <property type="match status" value="1"/>
</dbReference>
<dbReference type="InterPro" id="IPR007237">
    <property type="entry name" value="CD20-like"/>
</dbReference>
<evidence type="ECO:0000256" key="3">
    <source>
        <dbReference type="ARBA" id="ARBA00022692"/>
    </source>
</evidence>
<evidence type="ECO:0000256" key="4">
    <source>
        <dbReference type="ARBA" id="ARBA00022989"/>
    </source>
</evidence>
<evidence type="ECO:0000256" key="2">
    <source>
        <dbReference type="ARBA" id="ARBA00009565"/>
    </source>
</evidence>
<gene>
    <name evidence="8" type="primary">LOC107109590</name>
</gene>
<evidence type="ECO:0000313" key="8">
    <source>
        <dbReference type="RefSeq" id="XP_015265741.1"/>
    </source>
</evidence>